<reference evidence="1 2" key="1">
    <citation type="journal article" date="2023" name="Science">
        <title>Complex scaffold remodeling in plant triterpene biosynthesis.</title>
        <authorList>
            <person name="De La Pena R."/>
            <person name="Hodgson H."/>
            <person name="Liu J.C."/>
            <person name="Stephenson M.J."/>
            <person name="Martin A.C."/>
            <person name="Owen C."/>
            <person name="Harkess A."/>
            <person name="Leebens-Mack J."/>
            <person name="Jimenez L.E."/>
            <person name="Osbourn A."/>
            <person name="Sattely E.S."/>
        </authorList>
    </citation>
    <scope>NUCLEOTIDE SEQUENCE [LARGE SCALE GENOMIC DNA]</scope>
    <source>
        <strain evidence="2">cv. JPN11</strain>
        <tissue evidence="1">Leaf</tissue>
    </source>
</reference>
<comment type="caution">
    <text evidence="1">The sequence shown here is derived from an EMBL/GenBank/DDBJ whole genome shotgun (WGS) entry which is preliminary data.</text>
</comment>
<evidence type="ECO:0000313" key="2">
    <source>
        <dbReference type="Proteomes" id="UP001164539"/>
    </source>
</evidence>
<evidence type="ECO:0000313" key="1">
    <source>
        <dbReference type="EMBL" id="KAJ4704763.1"/>
    </source>
</evidence>
<organism evidence="1 2">
    <name type="scientific">Melia azedarach</name>
    <name type="common">Chinaberry tree</name>
    <dbReference type="NCBI Taxonomy" id="155640"/>
    <lineage>
        <taxon>Eukaryota</taxon>
        <taxon>Viridiplantae</taxon>
        <taxon>Streptophyta</taxon>
        <taxon>Embryophyta</taxon>
        <taxon>Tracheophyta</taxon>
        <taxon>Spermatophyta</taxon>
        <taxon>Magnoliopsida</taxon>
        <taxon>eudicotyledons</taxon>
        <taxon>Gunneridae</taxon>
        <taxon>Pentapetalae</taxon>
        <taxon>rosids</taxon>
        <taxon>malvids</taxon>
        <taxon>Sapindales</taxon>
        <taxon>Meliaceae</taxon>
        <taxon>Melia</taxon>
    </lineage>
</organism>
<dbReference type="Proteomes" id="UP001164539">
    <property type="component" value="Chromosome 12"/>
</dbReference>
<proteinExistence type="predicted"/>
<accession>A0ACC1X0B7</accession>
<protein>
    <submittedName>
        <fullName evidence="1">Phosphatidylinositol N-acetyglucosaminlytransferase subunit P-related</fullName>
    </submittedName>
</protein>
<sequence length="989" mass="110589">METFQRRRSKITSFTADLLGSAQPAFLEGNRQAQKQRNFPKLASDSSSCGSETTEDESLMFELGWRSSRKPVRTPMKKLLAEEMSRETESKRRSPSVIARLMGLDGLPASQSTHKQHKKSAENYQHRSASVDRAQRSVTSSGRRSFRKSSKEEQEFKDVFEVLDASKMETGSNQLQESTNSKLTEAEMVFIRQKFMDAKRLSTDERFQDSKEFHDALEVLDSNKDLLLKFLQQPDSLFTKHLHDLGSSPQSHCGHISAIAPSNARNHEISDLCWKAEGETQWKKHCKSSQKHLDSPTINSCTGHAAQSLNQPPIIHLEGKEDPSIIPTRIVVLKPNLGKVQAASTTVSSPCSCHASDCRKHMELPGIQNRETETWEKKNIPADVGISRHKSRESREIAKEITRQMKNSLSSGPMKFSNSGFKGYAGDDSSSNLSGNESVNELEVKSMSSKDHFVRHRRSRSSSSRSSESSVSREAKRRLSERWKMSHKSQELGVTNRGSTLGEMLAISDREVKPANLDAMIGREGFGDKFDGNDGPAGWVEPLGISSRDGWKDAWKDGCTTGLTRSRSLPASSTLGSPKTSMRYETLRDDRYVIPKETLKREKTKGVKGNFNHRESSSSRNSRSGRRKYLSSQCTGREGNDASSDTHFNCPQFEINFKEDNPSEDSFMVLDSSPNIITETNSVPENLFDVGLDNTTTPSALPNPEFSAPLLPNGELSTGDSDNLILKEPSDGPSKEVPLHQPVSELESPASSKDVEQPSPVSILEAPFVDDLSCGSEYFESVSADLHGLRMQLQLLKSESEAYTEGTMLVSSDEDVEERSVGFIDEKSVLKIEDNWEYCYVADILIDSGFNDVDPDTFITSCYSLECPVNPSVFEELEKKYCNLTSLSRSQRKLMFDCINAKLLEIQQQFVDQHPWVKPGIRIRSKWNKNGLQESLVQMSQQKKVTKDAGEKVLGRESEWLEIGEDIDIIGKEIETLLIDELVAEVVAM</sequence>
<gene>
    <name evidence="1" type="ORF">OWV82_021626</name>
</gene>
<dbReference type="EMBL" id="CM051405">
    <property type="protein sequence ID" value="KAJ4704763.1"/>
    <property type="molecule type" value="Genomic_DNA"/>
</dbReference>
<keyword evidence="2" id="KW-1185">Reference proteome</keyword>
<name>A0ACC1X0B7_MELAZ</name>